<accession>A0ABR2KQY8</accession>
<dbReference type="Proteomes" id="UP001470230">
    <property type="component" value="Unassembled WGS sequence"/>
</dbReference>
<protein>
    <submittedName>
        <fullName evidence="1">Uncharacterized protein</fullName>
    </submittedName>
</protein>
<evidence type="ECO:0000313" key="1">
    <source>
        <dbReference type="EMBL" id="KAK8893238.1"/>
    </source>
</evidence>
<proteinExistence type="predicted"/>
<reference evidence="1 2" key="1">
    <citation type="submission" date="2024-04" db="EMBL/GenBank/DDBJ databases">
        <title>Tritrichomonas musculus Genome.</title>
        <authorList>
            <person name="Alves-Ferreira E."/>
            <person name="Grigg M."/>
            <person name="Lorenzi H."/>
            <person name="Galac M."/>
        </authorList>
    </citation>
    <scope>NUCLEOTIDE SEQUENCE [LARGE SCALE GENOMIC DNA]</scope>
    <source>
        <strain evidence="1 2">EAF2021</strain>
    </source>
</reference>
<comment type="caution">
    <text evidence="1">The sequence shown here is derived from an EMBL/GenBank/DDBJ whole genome shotgun (WGS) entry which is preliminary data.</text>
</comment>
<dbReference type="EMBL" id="JAPFFF010000003">
    <property type="protein sequence ID" value="KAK8893238.1"/>
    <property type="molecule type" value="Genomic_DNA"/>
</dbReference>
<gene>
    <name evidence="1" type="ORF">M9Y10_021655</name>
</gene>
<sequence length="96" mass="11375">MTMIYLRESFNLYSNILFRNASKSDAWYIQNGIYWLQNESKNQWMIDFDDDAGFKSDAHLILVLLLINCIDADFGCIDVLHLNFLQKLFHLSFFVK</sequence>
<evidence type="ECO:0000313" key="2">
    <source>
        <dbReference type="Proteomes" id="UP001470230"/>
    </source>
</evidence>
<name>A0ABR2KQY8_9EUKA</name>
<keyword evidence="2" id="KW-1185">Reference proteome</keyword>
<organism evidence="1 2">
    <name type="scientific">Tritrichomonas musculus</name>
    <dbReference type="NCBI Taxonomy" id="1915356"/>
    <lineage>
        <taxon>Eukaryota</taxon>
        <taxon>Metamonada</taxon>
        <taxon>Parabasalia</taxon>
        <taxon>Tritrichomonadida</taxon>
        <taxon>Tritrichomonadidae</taxon>
        <taxon>Tritrichomonas</taxon>
    </lineage>
</organism>